<dbReference type="AlphaFoldDB" id="A0A923HXH2"/>
<dbReference type="EMBL" id="JACOGG010000001">
    <property type="protein sequence ID" value="MBC3933989.1"/>
    <property type="molecule type" value="Genomic_DNA"/>
</dbReference>
<keyword evidence="3" id="KW-1185">Reference proteome</keyword>
<name>A0A923HXH2_9BURK</name>
<keyword evidence="1" id="KW-0732">Signal</keyword>
<dbReference type="Proteomes" id="UP000612361">
    <property type="component" value="Unassembled WGS sequence"/>
</dbReference>
<feature type="signal peptide" evidence="1">
    <location>
        <begin position="1"/>
        <end position="21"/>
    </location>
</feature>
<protein>
    <recommendedName>
        <fullName evidence="4">DUF4136 domain-containing protein</fullName>
    </recommendedName>
</protein>
<dbReference type="RefSeq" id="WP_186879616.1">
    <property type="nucleotide sequence ID" value="NZ_JACOGG010000001.1"/>
</dbReference>
<reference evidence="2" key="1">
    <citation type="submission" date="2020-08" db="EMBL/GenBank/DDBJ databases">
        <title>Novel species isolated from subtropical streams in China.</title>
        <authorList>
            <person name="Lu H."/>
        </authorList>
    </citation>
    <scope>NUCLEOTIDE SEQUENCE</scope>
    <source>
        <strain evidence="2">CY7W</strain>
    </source>
</reference>
<evidence type="ECO:0000313" key="3">
    <source>
        <dbReference type="Proteomes" id="UP000612361"/>
    </source>
</evidence>
<proteinExistence type="predicted"/>
<comment type="caution">
    <text evidence="2">The sequence shown here is derived from an EMBL/GenBank/DDBJ whole genome shotgun (WGS) entry which is preliminary data.</text>
</comment>
<evidence type="ECO:0008006" key="4">
    <source>
        <dbReference type="Google" id="ProtNLM"/>
    </source>
</evidence>
<evidence type="ECO:0000256" key="1">
    <source>
        <dbReference type="SAM" id="SignalP"/>
    </source>
</evidence>
<sequence>MKLLNTLIASALISISALAGAAETRFDSFYFFQPESVLQEKGVNVESLGRYTRAVQTQIYKSLKNAKLPASAGYLVIAIRSDEEVATWLDMKPVVHEYYDNQIYEVVKNLQPPKINKGIFVFAIKMAIDTPVHTKKSIPNPSGWDDARKKLADPNSIEHLVLSLWPE</sequence>
<feature type="chain" id="PRO_5037666873" description="DUF4136 domain-containing protein" evidence="1">
    <location>
        <begin position="22"/>
        <end position="167"/>
    </location>
</feature>
<gene>
    <name evidence="2" type="ORF">H8K47_01325</name>
</gene>
<evidence type="ECO:0000313" key="2">
    <source>
        <dbReference type="EMBL" id="MBC3933989.1"/>
    </source>
</evidence>
<organism evidence="2 3">
    <name type="scientific">Undibacterium rugosum</name>
    <dbReference type="NCBI Taxonomy" id="2762291"/>
    <lineage>
        <taxon>Bacteria</taxon>
        <taxon>Pseudomonadati</taxon>
        <taxon>Pseudomonadota</taxon>
        <taxon>Betaproteobacteria</taxon>
        <taxon>Burkholderiales</taxon>
        <taxon>Oxalobacteraceae</taxon>
        <taxon>Undibacterium</taxon>
    </lineage>
</organism>
<accession>A0A923HXH2</accession>